<dbReference type="OrthoDB" id="9767746at2"/>
<reference evidence="1 2" key="1">
    <citation type="submission" date="2017-06" db="EMBL/GenBank/DDBJ databases">
        <authorList>
            <person name="Kim H.J."/>
            <person name="Triplett B.A."/>
        </authorList>
    </citation>
    <scope>NUCLEOTIDE SEQUENCE [LARGE SCALE GENOMIC DNA]</scope>
    <source>
        <strain evidence="1">FRACA_ARgP5</strain>
    </source>
</reference>
<evidence type="ECO:0000313" key="2">
    <source>
        <dbReference type="Proteomes" id="UP000234331"/>
    </source>
</evidence>
<sequence>MTYFETDSPDADQAALYQDVRDNPRVKEIRLDDADGTRFILCHNPDQATRDQARRTADLERIGRSWRITDQST</sequence>
<accession>A0A2I2KTI3</accession>
<proteinExistence type="predicted"/>
<keyword evidence="2" id="KW-1185">Reference proteome</keyword>
<dbReference type="EMBL" id="FZMO01000220">
    <property type="protein sequence ID" value="SNQ48984.1"/>
    <property type="molecule type" value="Genomic_DNA"/>
</dbReference>
<dbReference type="AlphaFoldDB" id="A0A2I2KTI3"/>
<evidence type="ECO:0000313" key="1">
    <source>
        <dbReference type="EMBL" id="SNQ48984.1"/>
    </source>
</evidence>
<protein>
    <submittedName>
        <fullName evidence="1">Uncharacterized protein</fullName>
    </submittedName>
</protein>
<organism evidence="1 2">
    <name type="scientific">Frankia canadensis</name>
    <dbReference type="NCBI Taxonomy" id="1836972"/>
    <lineage>
        <taxon>Bacteria</taxon>
        <taxon>Bacillati</taxon>
        <taxon>Actinomycetota</taxon>
        <taxon>Actinomycetes</taxon>
        <taxon>Frankiales</taxon>
        <taxon>Frankiaceae</taxon>
        <taxon>Frankia</taxon>
    </lineage>
</organism>
<gene>
    <name evidence="1" type="ORF">FRACA_2970010</name>
</gene>
<dbReference type="Proteomes" id="UP000234331">
    <property type="component" value="Unassembled WGS sequence"/>
</dbReference>
<name>A0A2I2KTI3_9ACTN</name>